<dbReference type="EMBL" id="DS113471">
    <property type="protein sequence ID" value="EAY04592.1"/>
    <property type="molecule type" value="Genomic_DNA"/>
</dbReference>
<dbReference type="VEuPathDB" id="TrichDB:TVAGG3_0486830"/>
<gene>
    <name evidence="2" type="ORF">TVAG_233280</name>
</gene>
<dbReference type="Proteomes" id="UP000001542">
    <property type="component" value="Unassembled WGS sequence"/>
</dbReference>
<dbReference type="InParanoid" id="A2ERZ7"/>
<accession>A2ERZ7</accession>
<dbReference type="VEuPathDB" id="TrichDB:TVAG_233280"/>
<evidence type="ECO:0000256" key="1">
    <source>
        <dbReference type="SAM" id="MobiDB-lite"/>
    </source>
</evidence>
<proteinExistence type="predicted"/>
<evidence type="ECO:0000313" key="3">
    <source>
        <dbReference type="Proteomes" id="UP000001542"/>
    </source>
</evidence>
<sequence length="134" mass="15637">MGYMLNPLNLEEPKDQITKTKTRRTSTKTTPTKTQEQYVKSIDPNELYKLTHSDSSEVFFNLASEGSDPHFMLRNNSNERYNLGTEDQSSDEETALRFEASTKFMELYPEKFSDDEAFDNFVDDYIAKHKKTQK</sequence>
<evidence type="ECO:0000313" key="2">
    <source>
        <dbReference type="EMBL" id="EAY04592.1"/>
    </source>
</evidence>
<dbReference type="AlphaFoldDB" id="A2ERZ7"/>
<keyword evidence="3" id="KW-1185">Reference proteome</keyword>
<reference evidence="2" key="1">
    <citation type="submission" date="2006-10" db="EMBL/GenBank/DDBJ databases">
        <authorList>
            <person name="Amadeo P."/>
            <person name="Zhao Q."/>
            <person name="Wortman J."/>
            <person name="Fraser-Liggett C."/>
            <person name="Carlton J."/>
        </authorList>
    </citation>
    <scope>NUCLEOTIDE SEQUENCE</scope>
    <source>
        <strain evidence="2">G3</strain>
    </source>
</reference>
<name>A2ERZ7_TRIV3</name>
<organism evidence="2 3">
    <name type="scientific">Trichomonas vaginalis (strain ATCC PRA-98 / G3)</name>
    <dbReference type="NCBI Taxonomy" id="412133"/>
    <lineage>
        <taxon>Eukaryota</taxon>
        <taxon>Metamonada</taxon>
        <taxon>Parabasalia</taxon>
        <taxon>Trichomonadida</taxon>
        <taxon>Trichomonadidae</taxon>
        <taxon>Trichomonas</taxon>
    </lineage>
</organism>
<protein>
    <submittedName>
        <fullName evidence="2">Uncharacterized protein</fullName>
    </submittedName>
</protein>
<reference evidence="2" key="2">
    <citation type="journal article" date="2007" name="Science">
        <title>Draft genome sequence of the sexually transmitted pathogen Trichomonas vaginalis.</title>
        <authorList>
            <person name="Carlton J.M."/>
            <person name="Hirt R.P."/>
            <person name="Silva J.C."/>
            <person name="Delcher A.L."/>
            <person name="Schatz M."/>
            <person name="Zhao Q."/>
            <person name="Wortman J.R."/>
            <person name="Bidwell S.L."/>
            <person name="Alsmark U.C.M."/>
            <person name="Besteiro S."/>
            <person name="Sicheritz-Ponten T."/>
            <person name="Noel C.J."/>
            <person name="Dacks J.B."/>
            <person name="Foster P.G."/>
            <person name="Simillion C."/>
            <person name="Van de Peer Y."/>
            <person name="Miranda-Saavedra D."/>
            <person name="Barton G.J."/>
            <person name="Westrop G.D."/>
            <person name="Mueller S."/>
            <person name="Dessi D."/>
            <person name="Fiori P.L."/>
            <person name="Ren Q."/>
            <person name="Paulsen I."/>
            <person name="Zhang H."/>
            <person name="Bastida-Corcuera F.D."/>
            <person name="Simoes-Barbosa A."/>
            <person name="Brown M.T."/>
            <person name="Hayes R.D."/>
            <person name="Mukherjee M."/>
            <person name="Okumura C.Y."/>
            <person name="Schneider R."/>
            <person name="Smith A.J."/>
            <person name="Vanacova S."/>
            <person name="Villalvazo M."/>
            <person name="Haas B.J."/>
            <person name="Pertea M."/>
            <person name="Feldblyum T.V."/>
            <person name="Utterback T.R."/>
            <person name="Shu C.L."/>
            <person name="Osoegawa K."/>
            <person name="de Jong P.J."/>
            <person name="Hrdy I."/>
            <person name="Horvathova L."/>
            <person name="Zubacova Z."/>
            <person name="Dolezal P."/>
            <person name="Malik S.B."/>
            <person name="Logsdon J.M. Jr."/>
            <person name="Henze K."/>
            <person name="Gupta A."/>
            <person name="Wang C.C."/>
            <person name="Dunne R.L."/>
            <person name="Upcroft J.A."/>
            <person name="Upcroft P."/>
            <person name="White O."/>
            <person name="Salzberg S.L."/>
            <person name="Tang P."/>
            <person name="Chiu C.-H."/>
            <person name="Lee Y.-S."/>
            <person name="Embley T.M."/>
            <person name="Coombs G.H."/>
            <person name="Mottram J.C."/>
            <person name="Tachezy J."/>
            <person name="Fraser-Liggett C.M."/>
            <person name="Johnson P.J."/>
        </authorList>
    </citation>
    <scope>NUCLEOTIDE SEQUENCE [LARGE SCALE GENOMIC DNA]</scope>
    <source>
        <strain evidence="2">G3</strain>
    </source>
</reference>
<feature type="region of interest" description="Disordered" evidence="1">
    <location>
        <begin position="1"/>
        <end position="36"/>
    </location>
</feature>